<organism evidence="1 2">
    <name type="scientific">Candidatus Woesebacteria bacterium GWB1_43_5</name>
    <dbReference type="NCBI Taxonomy" id="1802474"/>
    <lineage>
        <taxon>Bacteria</taxon>
        <taxon>Candidatus Woeseibacteriota</taxon>
    </lineage>
</organism>
<dbReference type="EMBL" id="MGFM01000042">
    <property type="protein sequence ID" value="OGM05257.1"/>
    <property type="molecule type" value="Genomic_DNA"/>
</dbReference>
<dbReference type="AlphaFoldDB" id="A0A1F7WRN5"/>
<name>A0A1F7WRN5_9BACT</name>
<reference evidence="1 2" key="1">
    <citation type="journal article" date="2016" name="Nat. Commun.">
        <title>Thousands of microbial genomes shed light on interconnected biogeochemical processes in an aquifer system.</title>
        <authorList>
            <person name="Anantharaman K."/>
            <person name="Brown C.T."/>
            <person name="Hug L.A."/>
            <person name="Sharon I."/>
            <person name="Castelle C.J."/>
            <person name="Probst A.J."/>
            <person name="Thomas B.C."/>
            <person name="Singh A."/>
            <person name="Wilkins M.J."/>
            <person name="Karaoz U."/>
            <person name="Brodie E.L."/>
            <person name="Williams K.H."/>
            <person name="Hubbard S.S."/>
            <person name="Banfield J.F."/>
        </authorList>
    </citation>
    <scope>NUCLEOTIDE SEQUENCE [LARGE SCALE GENOMIC DNA]</scope>
</reference>
<sequence>MTLGQKISEPVSVSLAYDSQKKKVCPKWVVWNNRLYPIAKVGLHHTFRQGRTLYHVFSVASRALFFRLVLDTETLHWKLEEIGDGLTP</sequence>
<comment type="caution">
    <text evidence="1">The sequence shown here is derived from an EMBL/GenBank/DDBJ whole genome shotgun (WGS) entry which is preliminary data.</text>
</comment>
<evidence type="ECO:0000313" key="2">
    <source>
        <dbReference type="Proteomes" id="UP000178812"/>
    </source>
</evidence>
<dbReference type="Proteomes" id="UP000178812">
    <property type="component" value="Unassembled WGS sequence"/>
</dbReference>
<evidence type="ECO:0000313" key="1">
    <source>
        <dbReference type="EMBL" id="OGM05257.1"/>
    </source>
</evidence>
<gene>
    <name evidence="1" type="ORF">A2125_01340</name>
</gene>
<accession>A0A1F7WRN5</accession>
<proteinExistence type="predicted"/>
<protein>
    <submittedName>
        <fullName evidence="1">Uncharacterized protein</fullName>
    </submittedName>
</protein>